<keyword evidence="3" id="KW-1185">Reference proteome</keyword>
<dbReference type="AlphaFoldDB" id="A0A4S4KWJ5"/>
<protein>
    <submittedName>
        <fullName evidence="2">Uncharacterized protein</fullName>
    </submittedName>
</protein>
<dbReference type="Proteomes" id="UP000308199">
    <property type="component" value="Unassembled WGS sequence"/>
</dbReference>
<reference evidence="2 3" key="1">
    <citation type="submission" date="2019-02" db="EMBL/GenBank/DDBJ databases">
        <title>Genome sequencing of the rare red list fungi Phellinidium pouzarii.</title>
        <authorList>
            <person name="Buettner E."/>
            <person name="Kellner H."/>
        </authorList>
    </citation>
    <scope>NUCLEOTIDE SEQUENCE [LARGE SCALE GENOMIC DNA]</scope>
    <source>
        <strain evidence="2 3">DSM 108285</strain>
    </source>
</reference>
<evidence type="ECO:0000313" key="2">
    <source>
        <dbReference type="EMBL" id="THH03206.1"/>
    </source>
</evidence>
<gene>
    <name evidence="2" type="ORF">EW145_g6444</name>
</gene>
<evidence type="ECO:0000313" key="3">
    <source>
        <dbReference type="Proteomes" id="UP000308199"/>
    </source>
</evidence>
<feature type="region of interest" description="Disordered" evidence="1">
    <location>
        <begin position="106"/>
        <end position="135"/>
    </location>
</feature>
<name>A0A4S4KWJ5_9AGAM</name>
<proteinExistence type="predicted"/>
<organism evidence="2 3">
    <name type="scientific">Phellinidium pouzarii</name>
    <dbReference type="NCBI Taxonomy" id="167371"/>
    <lineage>
        <taxon>Eukaryota</taxon>
        <taxon>Fungi</taxon>
        <taxon>Dikarya</taxon>
        <taxon>Basidiomycota</taxon>
        <taxon>Agaricomycotina</taxon>
        <taxon>Agaricomycetes</taxon>
        <taxon>Hymenochaetales</taxon>
        <taxon>Hymenochaetaceae</taxon>
        <taxon>Phellinidium</taxon>
    </lineage>
</organism>
<evidence type="ECO:0000256" key="1">
    <source>
        <dbReference type="SAM" id="MobiDB-lite"/>
    </source>
</evidence>
<comment type="caution">
    <text evidence="2">The sequence shown here is derived from an EMBL/GenBank/DDBJ whole genome shotgun (WGS) entry which is preliminary data.</text>
</comment>
<sequence length="247" mass="27836">MCNRFASTRHEMVHLTLLDFYTRSNSNRTDFFPWKHASLYPLSASKTGPAGASLLYYSQKTKQFYHQTNVLQMVAETWMRESEEISSHFSRLVEQVVENGAHTYEEQQQQPEVLEAPSTPRPGTQSLPELPADSCHLPPVDIYSYPKEEFDPPYLEPGPNSLSNRWSAFSFTSSLSLKHYCNENDMQLLDNALQLHLTPTGSFGPVPSGPDTGNSHYSFTPSLCPPVQPLLPDAGPHRSYPCPYPVI</sequence>
<accession>A0A4S4KWJ5</accession>
<dbReference type="EMBL" id="SGPK01000485">
    <property type="protein sequence ID" value="THH03206.1"/>
    <property type="molecule type" value="Genomic_DNA"/>
</dbReference>